<feature type="compositionally biased region" description="Low complexity" evidence="1">
    <location>
        <begin position="143"/>
        <end position="156"/>
    </location>
</feature>
<dbReference type="AlphaFoldDB" id="A0A3N4HGC7"/>
<feature type="compositionally biased region" description="Polar residues" evidence="1">
    <location>
        <begin position="132"/>
        <end position="141"/>
    </location>
</feature>
<dbReference type="EMBL" id="ML119855">
    <property type="protein sequence ID" value="RPA72597.1"/>
    <property type="molecule type" value="Genomic_DNA"/>
</dbReference>
<feature type="compositionally biased region" description="Basic and acidic residues" evidence="1">
    <location>
        <begin position="362"/>
        <end position="379"/>
    </location>
</feature>
<keyword evidence="3" id="KW-1185">Reference proteome</keyword>
<feature type="region of interest" description="Disordered" evidence="1">
    <location>
        <begin position="132"/>
        <end position="158"/>
    </location>
</feature>
<gene>
    <name evidence="2" type="ORF">BJ508DRAFT_367170</name>
</gene>
<feature type="compositionally biased region" description="Polar residues" evidence="1">
    <location>
        <begin position="1"/>
        <end position="11"/>
    </location>
</feature>
<evidence type="ECO:0000313" key="3">
    <source>
        <dbReference type="Proteomes" id="UP000275078"/>
    </source>
</evidence>
<proteinExistence type="predicted"/>
<dbReference type="Proteomes" id="UP000275078">
    <property type="component" value="Unassembled WGS sequence"/>
</dbReference>
<name>A0A3N4HGC7_ASCIM</name>
<evidence type="ECO:0000256" key="1">
    <source>
        <dbReference type="SAM" id="MobiDB-lite"/>
    </source>
</evidence>
<sequence length="456" mass="51624">MGEQLTGTSRYGNFPPPNGIQPTSDMANHFQHTGNLQLEHVDDYRGEDHWVQGGAYAPIQEHQYDGHFYYNGPEDFGNGFPSDGYGPWSQTTQPFHSDVLNESNLDGFPTNEDILLPMPSSFARTTLRATVQPTTPTSPKMTPNPTLPALAPASTPEVKTTKPIVLSSSPEPEPEFFHNLPEVVPSIQLPPAEVWAPVSFSGELYIEPGAKDRTGMWWNNQEKEALLAYLQRPGIYAKVKLDPTKVWQDMERDIYKGTRKAHTIAGAWKTLSDSFTAAQGKLKGTGQGERKIHWKNEKDTWLYNECPYYAELGDIFMRLDKTRCPPVAIDTGGRPRISKANISTKSSRSLLQPFVKPEVDDEHPPAGGRKDPTKEEVKGMGKRKRNAAKGFESIPAELAEISRGRFDLLREKFEYEKIRDTERLRHEMEIEDKRLRAVEIKYQMELLRRNGQKLFP</sequence>
<protein>
    <submittedName>
        <fullName evidence="2">Uncharacterized protein</fullName>
    </submittedName>
</protein>
<feature type="region of interest" description="Disordered" evidence="1">
    <location>
        <begin position="356"/>
        <end position="388"/>
    </location>
</feature>
<feature type="region of interest" description="Disordered" evidence="1">
    <location>
        <begin position="1"/>
        <end position="28"/>
    </location>
</feature>
<reference evidence="2 3" key="1">
    <citation type="journal article" date="2018" name="Nat. Ecol. Evol.">
        <title>Pezizomycetes genomes reveal the molecular basis of ectomycorrhizal truffle lifestyle.</title>
        <authorList>
            <person name="Murat C."/>
            <person name="Payen T."/>
            <person name="Noel B."/>
            <person name="Kuo A."/>
            <person name="Morin E."/>
            <person name="Chen J."/>
            <person name="Kohler A."/>
            <person name="Krizsan K."/>
            <person name="Balestrini R."/>
            <person name="Da Silva C."/>
            <person name="Montanini B."/>
            <person name="Hainaut M."/>
            <person name="Levati E."/>
            <person name="Barry K.W."/>
            <person name="Belfiori B."/>
            <person name="Cichocki N."/>
            <person name="Clum A."/>
            <person name="Dockter R.B."/>
            <person name="Fauchery L."/>
            <person name="Guy J."/>
            <person name="Iotti M."/>
            <person name="Le Tacon F."/>
            <person name="Lindquist E.A."/>
            <person name="Lipzen A."/>
            <person name="Malagnac F."/>
            <person name="Mello A."/>
            <person name="Molinier V."/>
            <person name="Miyauchi S."/>
            <person name="Poulain J."/>
            <person name="Riccioni C."/>
            <person name="Rubini A."/>
            <person name="Sitrit Y."/>
            <person name="Splivallo R."/>
            <person name="Traeger S."/>
            <person name="Wang M."/>
            <person name="Zifcakova L."/>
            <person name="Wipf D."/>
            <person name="Zambonelli A."/>
            <person name="Paolocci F."/>
            <person name="Nowrousian M."/>
            <person name="Ottonello S."/>
            <person name="Baldrian P."/>
            <person name="Spatafora J.W."/>
            <person name="Henrissat B."/>
            <person name="Nagy L.G."/>
            <person name="Aury J.M."/>
            <person name="Wincker P."/>
            <person name="Grigoriev I.V."/>
            <person name="Bonfante P."/>
            <person name="Martin F.M."/>
        </authorList>
    </citation>
    <scope>NUCLEOTIDE SEQUENCE [LARGE SCALE GENOMIC DNA]</scope>
    <source>
        <strain evidence="2 3">RN42</strain>
    </source>
</reference>
<accession>A0A3N4HGC7</accession>
<evidence type="ECO:0000313" key="2">
    <source>
        <dbReference type="EMBL" id="RPA72597.1"/>
    </source>
</evidence>
<organism evidence="2 3">
    <name type="scientific">Ascobolus immersus RN42</name>
    <dbReference type="NCBI Taxonomy" id="1160509"/>
    <lineage>
        <taxon>Eukaryota</taxon>
        <taxon>Fungi</taxon>
        <taxon>Dikarya</taxon>
        <taxon>Ascomycota</taxon>
        <taxon>Pezizomycotina</taxon>
        <taxon>Pezizomycetes</taxon>
        <taxon>Pezizales</taxon>
        <taxon>Ascobolaceae</taxon>
        <taxon>Ascobolus</taxon>
    </lineage>
</organism>